<evidence type="ECO:0000313" key="6">
    <source>
        <dbReference type="EMBL" id="KAI5075711.1"/>
    </source>
</evidence>
<keyword evidence="3 4" id="KW-0408">Iron</keyword>
<evidence type="ECO:0000256" key="2">
    <source>
        <dbReference type="ARBA" id="ARBA00022723"/>
    </source>
</evidence>
<protein>
    <recommendedName>
        <fullName evidence="5">Fe2OG dioxygenase domain-containing protein</fullName>
    </recommendedName>
</protein>
<dbReference type="InterPro" id="IPR027443">
    <property type="entry name" value="IPNS-like_sf"/>
</dbReference>
<dbReference type="AlphaFoldDB" id="A0A9D4UXH6"/>
<dbReference type="GO" id="GO:0046872">
    <property type="term" value="F:metal ion binding"/>
    <property type="evidence" value="ECO:0007669"/>
    <property type="project" value="UniProtKB-KW"/>
</dbReference>
<dbReference type="InterPro" id="IPR044861">
    <property type="entry name" value="IPNS-like_FE2OG_OXY"/>
</dbReference>
<gene>
    <name evidence="6" type="ORF">GOP47_0009787</name>
</gene>
<dbReference type="Pfam" id="PF03171">
    <property type="entry name" value="2OG-FeII_Oxy"/>
    <property type="match status" value="1"/>
</dbReference>
<dbReference type="Gene3D" id="2.60.120.330">
    <property type="entry name" value="B-lactam Antibiotic, Isopenicillin N Synthase, Chain"/>
    <property type="match status" value="1"/>
</dbReference>
<evidence type="ECO:0000256" key="1">
    <source>
        <dbReference type="ARBA" id="ARBA00008056"/>
    </source>
</evidence>
<dbReference type="EMBL" id="JABFUD020000009">
    <property type="protein sequence ID" value="KAI5075711.1"/>
    <property type="molecule type" value="Genomic_DNA"/>
</dbReference>
<dbReference type="InterPro" id="IPR050295">
    <property type="entry name" value="Plant_2OG-oxidoreductases"/>
</dbReference>
<name>A0A9D4UXH6_ADICA</name>
<keyword evidence="2 4" id="KW-0479">Metal-binding</keyword>
<comment type="caution">
    <text evidence="6">The sequence shown here is derived from an EMBL/GenBank/DDBJ whole genome shotgun (WGS) entry which is preliminary data.</text>
</comment>
<dbReference type="SUPFAM" id="SSF51197">
    <property type="entry name" value="Clavaminate synthase-like"/>
    <property type="match status" value="1"/>
</dbReference>
<dbReference type="PANTHER" id="PTHR47991">
    <property type="entry name" value="OXOGLUTARATE/IRON-DEPENDENT DIOXYGENASE"/>
    <property type="match status" value="1"/>
</dbReference>
<evidence type="ECO:0000256" key="3">
    <source>
        <dbReference type="ARBA" id="ARBA00023004"/>
    </source>
</evidence>
<reference evidence="6" key="1">
    <citation type="submission" date="2021-01" db="EMBL/GenBank/DDBJ databases">
        <title>Adiantum capillus-veneris genome.</title>
        <authorList>
            <person name="Fang Y."/>
            <person name="Liao Q."/>
        </authorList>
    </citation>
    <scope>NUCLEOTIDE SEQUENCE</scope>
    <source>
        <strain evidence="6">H3</strain>
        <tissue evidence="6">Leaf</tissue>
    </source>
</reference>
<organism evidence="6 7">
    <name type="scientific">Adiantum capillus-veneris</name>
    <name type="common">Maidenhair fern</name>
    <dbReference type="NCBI Taxonomy" id="13818"/>
    <lineage>
        <taxon>Eukaryota</taxon>
        <taxon>Viridiplantae</taxon>
        <taxon>Streptophyta</taxon>
        <taxon>Embryophyta</taxon>
        <taxon>Tracheophyta</taxon>
        <taxon>Polypodiopsida</taxon>
        <taxon>Polypodiidae</taxon>
        <taxon>Polypodiales</taxon>
        <taxon>Pteridineae</taxon>
        <taxon>Pteridaceae</taxon>
        <taxon>Vittarioideae</taxon>
        <taxon>Adiantum</taxon>
    </lineage>
</organism>
<proteinExistence type="inferred from homology"/>
<dbReference type="PROSITE" id="PS51471">
    <property type="entry name" value="FE2OG_OXY"/>
    <property type="match status" value="1"/>
</dbReference>
<feature type="domain" description="Fe2OG dioxygenase" evidence="5">
    <location>
        <begin position="223"/>
        <end position="325"/>
    </location>
</feature>
<dbReference type="OrthoDB" id="288590at2759"/>
<evidence type="ECO:0000259" key="5">
    <source>
        <dbReference type="PROSITE" id="PS51471"/>
    </source>
</evidence>
<dbReference type="InterPro" id="IPR026992">
    <property type="entry name" value="DIOX_N"/>
</dbReference>
<accession>A0A9D4UXH6</accession>
<dbReference type="InterPro" id="IPR005123">
    <property type="entry name" value="Oxoglu/Fe-dep_dioxygenase_dom"/>
</dbReference>
<evidence type="ECO:0000313" key="7">
    <source>
        <dbReference type="Proteomes" id="UP000886520"/>
    </source>
</evidence>
<keyword evidence="7" id="KW-1185">Reference proteome</keyword>
<sequence length="375" mass="41844">MEGKRGVADLQQEKELAQVPMSRSSIVQGIKELVDGGLHAVPPLYVRPPDERPESSSLLSNVQPLPQYQIPIVDLTALDSTGAARVQVMQEIGRACEDWGFFQVVNHGVELAVIQQLQEAAFKFFDQPAQERMRFYTQSIGEPIMYRTSFNPAMENVREWRDSLGFNRIPGVCDGFQDAPELCKKEVQQYMKGVDAIAGKVFKAIFESLGVEKYLENEVQAGTIPRVRMSINYYPPCPEPSLTLGVSAHSDVGTLTVLHPDVVPGLEIKHEGTWIPVIPTDPSALVINVADQIEIWTNGKYKSIEHRVVTNTNKPRMSIACFYGPSDDTVVAPLPTLVDESHPPCYKPTKFEDYLKNFFSNKLLANRGTLDLARL</sequence>
<comment type="similarity">
    <text evidence="1 4">Belongs to the iron/ascorbate-dependent oxidoreductase family.</text>
</comment>
<dbReference type="GO" id="GO:0016491">
    <property type="term" value="F:oxidoreductase activity"/>
    <property type="evidence" value="ECO:0007669"/>
    <property type="project" value="UniProtKB-KW"/>
</dbReference>
<keyword evidence="4" id="KW-0560">Oxidoreductase</keyword>
<dbReference type="Proteomes" id="UP000886520">
    <property type="component" value="Chromosome 9"/>
</dbReference>
<evidence type="ECO:0000256" key="4">
    <source>
        <dbReference type="RuleBase" id="RU003682"/>
    </source>
</evidence>
<dbReference type="PRINTS" id="PR00682">
    <property type="entry name" value="IPNSYNTHASE"/>
</dbReference>
<dbReference type="FunFam" id="2.60.120.330:FF:000079">
    <property type="entry name" value="Protein SRG1"/>
    <property type="match status" value="1"/>
</dbReference>
<dbReference type="Pfam" id="PF14226">
    <property type="entry name" value="DIOX_N"/>
    <property type="match status" value="1"/>
</dbReference>